<evidence type="ECO:0000259" key="1">
    <source>
        <dbReference type="Pfam" id="PF00485"/>
    </source>
</evidence>
<dbReference type="OrthoDB" id="9764644at2"/>
<dbReference type="AlphaFoldDB" id="A0A378I3V7"/>
<dbReference type="Proteomes" id="UP000254968">
    <property type="component" value="Unassembled WGS sequence"/>
</dbReference>
<keyword evidence="2" id="KW-0418">Kinase</keyword>
<dbReference type="PANTHER" id="PTHR10285">
    <property type="entry name" value="URIDINE KINASE"/>
    <property type="match status" value="1"/>
</dbReference>
<sequence length="213" mass="23798">MVIFLIAGPSGGGKTTLAQGLKSKLKADGHTVELISMDNYYKVKDVSNPRKNFDTPDALDIDLLITHLKQLYAGQAVEIPKYSFQEQNRLAETLPILPADMVIVEGIFALTIAQKLDDISKLSIYIQPDSYLTNVNRRAARDVKERGLSIAETKQREVSSNVRDGFFKFVVTTKVAADIDISNNDEDDIAEGIEQIINHYQDKFKDRGMEATF</sequence>
<dbReference type="SUPFAM" id="SSF52540">
    <property type="entry name" value="P-loop containing nucleoside triphosphate hydrolases"/>
    <property type="match status" value="1"/>
</dbReference>
<dbReference type="RefSeq" id="WP_160149888.1">
    <property type="nucleotide sequence ID" value="NZ_CAAAHO010000002.1"/>
</dbReference>
<dbReference type="EC" id="2.7.1.48" evidence="2"/>
<feature type="domain" description="Phosphoribulokinase/uridine kinase" evidence="1">
    <location>
        <begin position="6"/>
        <end position="189"/>
    </location>
</feature>
<evidence type="ECO:0000313" key="2">
    <source>
        <dbReference type="EMBL" id="STX29440.1"/>
    </source>
</evidence>
<keyword evidence="2" id="KW-0808">Transferase</keyword>
<name>A0A378I3V7_9GAMM</name>
<proteinExistence type="predicted"/>
<dbReference type="Pfam" id="PF00485">
    <property type="entry name" value="PRK"/>
    <property type="match status" value="1"/>
</dbReference>
<dbReference type="PRINTS" id="PR00988">
    <property type="entry name" value="URIDINKINASE"/>
</dbReference>
<evidence type="ECO:0000313" key="3">
    <source>
        <dbReference type="Proteomes" id="UP000254968"/>
    </source>
</evidence>
<dbReference type="GO" id="GO:0005524">
    <property type="term" value="F:ATP binding"/>
    <property type="evidence" value="ECO:0007669"/>
    <property type="project" value="InterPro"/>
</dbReference>
<dbReference type="Gene3D" id="3.40.50.300">
    <property type="entry name" value="P-loop containing nucleotide triphosphate hydrolases"/>
    <property type="match status" value="1"/>
</dbReference>
<reference evidence="2 3" key="1">
    <citation type="submission" date="2018-06" db="EMBL/GenBank/DDBJ databases">
        <authorList>
            <consortium name="Pathogen Informatics"/>
            <person name="Doyle S."/>
        </authorList>
    </citation>
    <scope>NUCLEOTIDE SEQUENCE [LARGE SCALE GENOMIC DNA]</scope>
    <source>
        <strain evidence="2 3">NCTC13315</strain>
    </source>
</reference>
<organism evidence="2 3">
    <name type="scientific">Legionella beliardensis</name>
    <dbReference type="NCBI Taxonomy" id="91822"/>
    <lineage>
        <taxon>Bacteria</taxon>
        <taxon>Pseudomonadati</taxon>
        <taxon>Pseudomonadota</taxon>
        <taxon>Gammaproteobacteria</taxon>
        <taxon>Legionellales</taxon>
        <taxon>Legionellaceae</taxon>
        <taxon>Legionella</taxon>
    </lineage>
</organism>
<dbReference type="GO" id="GO:0004849">
    <property type="term" value="F:uridine kinase activity"/>
    <property type="evidence" value="ECO:0007669"/>
    <property type="project" value="UniProtKB-EC"/>
</dbReference>
<keyword evidence="3" id="KW-1185">Reference proteome</keyword>
<dbReference type="InterPro" id="IPR006083">
    <property type="entry name" value="PRK/URK"/>
</dbReference>
<gene>
    <name evidence="2" type="primary">udk_1</name>
    <name evidence="2" type="ORF">NCTC13315_01983</name>
</gene>
<accession>A0A378I3V7</accession>
<dbReference type="EMBL" id="UGNV01000001">
    <property type="protein sequence ID" value="STX29440.1"/>
    <property type="molecule type" value="Genomic_DNA"/>
</dbReference>
<dbReference type="InterPro" id="IPR027417">
    <property type="entry name" value="P-loop_NTPase"/>
</dbReference>
<protein>
    <submittedName>
        <fullName evidence="2">Uridine kinase</fullName>
        <ecNumber evidence="2">2.7.1.48</ecNumber>
    </submittedName>
</protein>